<proteinExistence type="predicted"/>
<evidence type="ECO:0000313" key="3">
    <source>
        <dbReference type="Proteomes" id="UP000029713"/>
    </source>
</evidence>
<dbReference type="PANTHER" id="PTHR43617:SF20">
    <property type="entry name" value="N-ALPHA-ACETYLTRANSFERASE RIMI"/>
    <property type="match status" value="1"/>
</dbReference>
<evidence type="ECO:0000313" key="2">
    <source>
        <dbReference type="EMBL" id="KGH48334.1"/>
    </source>
</evidence>
<name>A0A098YCZ0_9ACTN</name>
<evidence type="ECO:0000259" key="1">
    <source>
        <dbReference type="PROSITE" id="PS51186"/>
    </source>
</evidence>
<dbReference type="OrthoDB" id="9799092at2"/>
<dbReference type="InterPro" id="IPR000182">
    <property type="entry name" value="GNAT_dom"/>
</dbReference>
<dbReference type="EMBL" id="JPMX01000008">
    <property type="protein sequence ID" value="KGH48334.1"/>
    <property type="molecule type" value="Genomic_DNA"/>
</dbReference>
<reference evidence="2 3" key="1">
    <citation type="submission" date="2014-07" db="EMBL/GenBank/DDBJ databases">
        <title>Biosystematic studies on Modestobacter strains isolated from extreme hyper-arid desert soil and from historic building.</title>
        <authorList>
            <person name="Bukarasam K."/>
            <person name="Bull A."/>
            <person name="Girard G."/>
            <person name="van Wezel G."/>
            <person name="Goodfellow M."/>
        </authorList>
    </citation>
    <scope>NUCLEOTIDE SEQUENCE [LARGE SCALE GENOMIC DNA]</scope>
    <source>
        <strain evidence="2 3">KNN45-2b</strain>
    </source>
</reference>
<keyword evidence="3" id="KW-1185">Reference proteome</keyword>
<feature type="domain" description="N-acetyltransferase" evidence="1">
    <location>
        <begin position="12"/>
        <end position="175"/>
    </location>
</feature>
<dbReference type="PROSITE" id="PS51186">
    <property type="entry name" value="GNAT"/>
    <property type="match status" value="2"/>
</dbReference>
<dbReference type="GO" id="GO:0016747">
    <property type="term" value="F:acyltransferase activity, transferring groups other than amino-acyl groups"/>
    <property type="evidence" value="ECO:0007669"/>
    <property type="project" value="InterPro"/>
</dbReference>
<comment type="caution">
    <text evidence="2">The sequence shown here is derived from an EMBL/GenBank/DDBJ whole genome shotgun (WGS) entry which is preliminary data.</text>
</comment>
<organism evidence="2 3">
    <name type="scientific">Modestobacter caceresii</name>
    <dbReference type="NCBI Taxonomy" id="1522368"/>
    <lineage>
        <taxon>Bacteria</taxon>
        <taxon>Bacillati</taxon>
        <taxon>Actinomycetota</taxon>
        <taxon>Actinomycetes</taxon>
        <taxon>Geodermatophilales</taxon>
        <taxon>Geodermatophilaceae</taxon>
        <taxon>Modestobacter</taxon>
    </lineage>
</organism>
<gene>
    <name evidence="2" type="ORF">IN07_02890</name>
</gene>
<dbReference type="InterPro" id="IPR050276">
    <property type="entry name" value="MshD_Acetyltransferase"/>
</dbReference>
<dbReference type="SUPFAM" id="SSF55729">
    <property type="entry name" value="Acyl-CoA N-acyltransferases (Nat)"/>
    <property type="match status" value="2"/>
</dbReference>
<feature type="domain" description="N-acetyltransferase" evidence="1">
    <location>
        <begin position="177"/>
        <end position="331"/>
    </location>
</feature>
<protein>
    <submittedName>
        <fullName evidence="2">GCN5 family acetyltransferase</fullName>
    </submittedName>
</protein>
<dbReference type="CDD" id="cd04301">
    <property type="entry name" value="NAT_SF"/>
    <property type="match status" value="2"/>
</dbReference>
<keyword evidence="2" id="KW-0808">Transferase</keyword>
<dbReference type="InterPro" id="IPR016181">
    <property type="entry name" value="Acyl_CoA_acyltransferase"/>
</dbReference>
<dbReference type="PANTHER" id="PTHR43617">
    <property type="entry name" value="L-AMINO ACID N-ACETYLTRANSFERASE"/>
    <property type="match status" value="1"/>
</dbReference>
<dbReference type="Pfam" id="PF00583">
    <property type="entry name" value="Acetyltransf_1"/>
    <property type="match status" value="2"/>
</dbReference>
<sequence>MDSAPLALPDGFSARPIRPDDVVAVAELLAVAEAVDDTGLHESPEDLTGLWVSELVDLEQDTRLVSTADGTVVGYATTIAPPTFRDAYGVHLQGRVLPEWRGRGIGRALLAWQLARGAELHADRHPESPARLTATVYTTMPSLEALVRRAGLEAVRWFFHMERPLTDLPPRRSLDGIDLVPFSWDRDEEVRLAHNAAFTEHYGSSERDVASWQVMFTGMRTFRPDLSVLAVEDGEVLGYALAYVSEATAAASGSRESYFGQIGVLPAARGRGVSKAVIIEAMHAAAAQDCQTSGLEVDSENVTGALGLYESLGFATARTQVSWSRRLAPLS</sequence>
<dbReference type="RefSeq" id="WP_036333415.1">
    <property type="nucleotide sequence ID" value="NZ_JPMX01000008.1"/>
</dbReference>
<dbReference type="Gene3D" id="3.40.630.30">
    <property type="match status" value="1"/>
</dbReference>
<dbReference type="AlphaFoldDB" id="A0A098YCZ0"/>
<dbReference type="Proteomes" id="UP000029713">
    <property type="component" value="Unassembled WGS sequence"/>
</dbReference>
<accession>A0A098YCZ0</accession>
<dbReference type="STRING" id="1522368.IN07_02890"/>